<sequence length="456" mass="51230">MRSLEFEFDTPAGDAFGPQQALEFLHSKGAVHVDARWIRNHWLLILWKIAALTRLLPDEHAWRFSSEEVCKQLLYRYEREVNLAQRSAIKRIQEHDSSPSQSMVLCVMAIPTALEEDETPFVELTDGWYRIRATIDKALHRAVQRGRVKVGSKLAISGARLNGSSEPAEVLQALDLSALCLESNAVKLARWDARLGFAPRPFVATLRSLTPDGGLVPCMDIVLTRVYPLAFVDERERGGGEDMSNARGEAQEAEEEEKWHAQQGDVRARIEAKYEQSERTLEQLSGMLYHLASGMDAGASQSYATASQCEDYLDSLLVSSDPQRDASRIPPSSLPAVAQLAAQRSQRSREEMRGQMEAELAAACAPRRSRDFRVVRFEDAGTGPGGAWQGRRPRGQRSVQLTVWDVSKLGEQGLQEGKRYIVTNLRPTQLRSWRKPDDAADIFLSTRRDTSWRLVE</sequence>
<dbReference type="SUPFAM" id="SSF50249">
    <property type="entry name" value="Nucleic acid-binding proteins"/>
    <property type="match status" value="2"/>
</dbReference>
<reference evidence="4 5" key="1">
    <citation type="journal article" date="2018" name="Mol. Biol. Evol.">
        <title>Broad Genomic Sampling Reveals a Smut Pathogenic Ancestry of the Fungal Clade Ustilaginomycotina.</title>
        <authorList>
            <person name="Kijpornyongpan T."/>
            <person name="Mondo S.J."/>
            <person name="Barry K."/>
            <person name="Sandor L."/>
            <person name="Lee J."/>
            <person name="Lipzen A."/>
            <person name="Pangilinan J."/>
            <person name="LaButti K."/>
            <person name="Hainaut M."/>
            <person name="Henrissat B."/>
            <person name="Grigoriev I.V."/>
            <person name="Spatafora J.W."/>
            <person name="Aime M.C."/>
        </authorList>
    </citation>
    <scope>NUCLEOTIDE SEQUENCE [LARGE SCALE GENOMIC DNA]</scope>
    <source>
        <strain evidence="4 5">MCA 4186</strain>
    </source>
</reference>
<evidence type="ECO:0000259" key="2">
    <source>
        <dbReference type="Pfam" id="PF09103"/>
    </source>
</evidence>
<dbReference type="GO" id="GO:0000724">
    <property type="term" value="P:double-strand break repair via homologous recombination"/>
    <property type="evidence" value="ECO:0007669"/>
    <property type="project" value="InterPro"/>
</dbReference>
<feature type="domain" description="Breast cancer type 2 susceptibility protein helical" evidence="3">
    <location>
        <begin position="33"/>
        <end position="82"/>
    </location>
</feature>
<dbReference type="OrthoDB" id="21095at2759"/>
<accession>A0A316Z9R2</accession>
<dbReference type="InterPro" id="IPR012340">
    <property type="entry name" value="NA-bd_OB-fold"/>
</dbReference>
<dbReference type="InterPro" id="IPR015187">
    <property type="entry name" value="BRCA2_OB_1"/>
</dbReference>
<dbReference type="InterPro" id="IPR015525">
    <property type="entry name" value="BRCA2"/>
</dbReference>
<dbReference type="Pfam" id="PF09103">
    <property type="entry name" value="BRCA-2_OB1"/>
    <property type="match status" value="1"/>
</dbReference>
<evidence type="ECO:0000256" key="1">
    <source>
        <dbReference type="SAM" id="MobiDB-lite"/>
    </source>
</evidence>
<organism evidence="4 5">
    <name type="scientific">Tilletiopsis washingtonensis</name>
    <dbReference type="NCBI Taxonomy" id="58919"/>
    <lineage>
        <taxon>Eukaryota</taxon>
        <taxon>Fungi</taxon>
        <taxon>Dikarya</taxon>
        <taxon>Basidiomycota</taxon>
        <taxon>Ustilaginomycotina</taxon>
        <taxon>Exobasidiomycetes</taxon>
        <taxon>Entylomatales</taxon>
        <taxon>Entylomatales incertae sedis</taxon>
        <taxon>Tilletiopsis</taxon>
    </lineage>
</organism>
<keyword evidence="5" id="KW-1185">Reference proteome</keyword>
<evidence type="ECO:0000313" key="5">
    <source>
        <dbReference type="Proteomes" id="UP000245946"/>
    </source>
</evidence>
<evidence type="ECO:0000259" key="3">
    <source>
        <dbReference type="Pfam" id="PF09169"/>
    </source>
</evidence>
<feature type="region of interest" description="Disordered" evidence="1">
    <location>
        <begin position="237"/>
        <end position="264"/>
    </location>
</feature>
<evidence type="ECO:0008006" key="6">
    <source>
        <dbReference type="Google" id="ProtNLM"/>
    </source>
</evidence>
<dbReference type="InterPro" id="IPR036315">
    <property type="entry name" value="BRCA2_hlx_sf"/>
</dbReference>
<dbReference type="GeneID" id="37268486"/>
<dbReference type="STRING" id="58919.A0A316Z9R2"/>
<dbReference type="InterPro" id="IPR015252">
    <property type="entry name" value="BRCA2_hlx"/>
</dbReference>
<proteinExistence type="predicted"/>
<dbReference type="RefSeq" id="XP_025598017.1">
    <property type="nucleotide sequence ID" value="XM_025740942.1"/>
</dbReference>
<dbReference type="Pfam" id="PF09169">
    <property type="entry name" value="BRCA-2_helical"/>
    <property type="match status" value="1"/>
</dbReference>
<dbReference type="GO" id="GO:0006355">
    <property type="term" value="P:regulation of DNA-templated transcription"/>
    <property type="evidence" value="ECO:0007669"/>
    <property type="project" value="TreeGrafter"/>
</dbReference>
<dbReference type="AlphaFoldDB" id="A0A316Z9R2"/>
<protein>
    <recommendedName>
        <fullName evidence="6">BRCA2 OB1 domain-containing protein</fullName>
    </recommendedName>
</protein>
<dbReference type="PANTHER" id="PTHR11289:SF0">
    <property type="entry name" value="BREAST CANCER TYPE 2 SUSCEPTIBILITY PROTEIN"/>
    <property type="match status" value="1"/>
</dbReference>
<name>A0A316Z9R2_9BASI</name>
<dbReference type="EMBL" id="KZ819294">
    <property type="protein sequence ID" value="PWN97738.1"/>
    <property type="molecule type" value="Genomic_DNA"/>
</dbReference>
<feature type="domain" description="BRCA2 OB1" evidence="2">
    <location>
        <begin position="87"/>
        <end position="198"/>
    </location>
</feature>
<gene>
    <name evidence="4" type="ORF">FA09DRAFT_319430</name>
</gene>
<dbReference type="PANTHER" id="PTHR11289">
    <property type="entry name" value="BREAST CANCER TYPE 2 SUSCEPTIBILITY PROTEIN BRCA2"/>
    <property type="match status" value="1"/>
</dbReference>
<dbReference type="SUPFAM" id="SSF81872">
    <property type="entry name" value="BRCA2 helical domain"/>
    <property type="match status" value="1"/>
</dbReference>
<dbReference type="Proteomes" id="UP000245946">
    <property type="component" value="Unassembled WGS sequence"/>
</dbReference>
<dbReference type="Gene3D" id="2.40.50.140">
    <property type="entry name" value="Nucleic acid-binding proteins"/>
    <property type="match status" value="3"/>
</dbReference>
<evidence type="ECO:0000313" key="4">
    <source>
        <dbReference type="EMBL" id="PWN97738.1"/>
    </source>
</evidence>